<sequence>MASDPDASMPLIVRDVRTTAGFSQQGSVDWIALSKGTLGFTVQGLSRLSQAGIEALTVCAARGMFLQVRLGAVGQSQIENAIKSVPVFLSMNAALWSGFGVKNVVRNLSETAEGLACIGICSCLTEEFSTWVSAQVIAELFQLYRPPDDLTPALGQWTALIKVCQGVVATTEFGLTLSQLTRLFLLDGSPSLCKSSKPAKIAKVLKGLDVSIGSTNSIVIVGGADCAWFAAVAHWLLQLSVEVVDSEGNAIYRPGHSRRIPSGSPQVTLCYEHQSVSASTITTQRYFVPSGDKLIHRRIADGDIDELAIITHGRLQW</sequence>
<name>A0A6A6ZFK9_9PLEO</name>
<keyword evidence="2" id="KW-1185">Reference proteome</keyword>
<organism evidence="1 2">
    <name type="scientific">Ophiobolus disseminans</name>
    <dbReference type="NCBI Taxonomy" id="1469910"/>
    <lineage>
        <taxon>Eukaryota</taxon>
        <taxon>Fungi</taxon>
        <taxon>Dikarya</taxon>
        <taxon>Ascomycota</taxon>
        <taxon>Pezizomycotina</taxon>
        <taxon>Dothideomycetes</taxon>
        <taxon>Pleosporomycetidae</taxon>
        <taxon>Pleosporales</taxon>
        <taxon>Pleosporineae</taxon>
        <taxon>Phaeosphaeriaceae</taxon>
        <taxon>Ophiobolus</taxon>
    </lineage>
</organism>
<dbReference type="AlphaFoldDB" id="A0A6A6ZFK9"/>
<dbReference type="EMBL" id="MU006244">
    <property type="protein sequence ID" value="KAF2819499.1"/>
    <property type="molecule type" value="Genomic_DNA"/>
</dbReference>
<reference evidence="1" key="1">
    <citation type="journal article" date="2020" name="Stud. Mycol.">
        <title>101 Dothideomycetes genomes: a test case for predicting lifestyles and emergence of pathogens.</title>
        <authorList>
            <person name="Haridas S."/>
            <person name="Albert R."/>
            <person name="Binder M."/>
            <person name="Bloem J."/>
            <person name="Labutti K."/>
            <person name="Salamov A."/>
            <person name="Andreopoulos B."/>
            <person name="Baker S."/>
            <person name="Barry K."/>
            <person name="Bills G."/>
            <person name="Bluhm B."/>
            <person name="Cannon C."/>
            <person name="Castanera R."/>
            <person name="Culley D."/>
            <person name="Daum C."/>
            <person name="Ezra D."/>
            <person name="Gonzalez J."/>
            <person name="Henrissat B."/>
            <person name="Kuo A."/>
            <person name="Liang C."/>
            <person name="Lipzen A."/>
            <person name="Lutzoni F."/>
            <person name="Magnuson J."/>
            <person name="Mondo S."/>
            <person name="Nolan M."/>
            <person name="Ohm R."/>
            <person name="Pangilinan J."/>
            <person name="Park H.-J."/>
            <person name="Ramirez L."/>
            <person name="Alfaro M."/>
            <person name="Sun H."/>
            <person name="Tritt A."/>
            <person name="Yoshinaga Y."/>
            <person name="Zwiers L.-H."/>
            <person name="Turgeon B."/>
            <person name="Goodwin S."/>
            <person name="Spatafora J."/>
            <person name="Crous P."/>
            <person name="Grigoriev I."/>
        </authorList>
    </citation>
    <scope>NUCLEOTIDE SEQUENCE</scope>
    <source>
        <strain evidence="1">CBS 113818</strain>
    </source>
</reference>
<dbReference type="Proteomes" id="UP000799424">
    <property type="component" value="Unassembled WGS sequence"/>
</dbReference>
<protein>
    <submittedName>
        <fullName evidence="1">Uncharacterized protein</fullName>
    </submittedName>
</protein>
<evidence type="ECO:0000313" key="1">
    <source>
        <dbReference type="EMBL" id="KAF2819499.1"/>
    </source>
</evidence>
<gene>
    <name evidence="1" type="ORF">CC86DRAFT_129926</name>
</gene>
<evidence type="ECO:0000313" key="2">
    <source>
        <dbReference type="Proteomes" id="UP000799424"/>
    </source>
</evidence>
<accession>A0A6A6ZFK9</accession>
<proteinExistence type="predicted"/>
<dbReference type="OrthoDB" id="3344043at2759"/>